<evidence type="ECO:0000313" key="5">
    <source>
        <dbReference type="Proteomes" id="UP000815325"/>
    </source>
</evidence>
<organism evidence="4 5">
    <name type="scientific">Dunaliella salina</name>
    <name type="common">Green alga</name>
    <name type="synonym">Protococcus salinus</name>
    <dbReference type="NCBI Taxonomy" id="3046"/>
    <lineage>
        <taxon>Eukaryota</taxon>
        <taxon>Viridiplantae</taxon>
        <taxon>Chlorophyta</taxon>
        <taxon>core chlorophytes</taxon>
        <taxon>Chlorophyceae</taxon>
        <taxon>CS clade</taxon>
        <taxon>Chlamydomonadales</taxon>
        <taxon>Dunaliellaceae</taxon>
        <taxon>Dunaliella</taxon>
    </lineage>
</organism>
<evidence type="ECO:0000256" key="3">
    <source>
        <dbReference type="PROSITE-ProRule" id="PRU00023"/>
    </source>
</evidence>
<dbReference type="PROSITE" id="PS50088">
    <property type="entry name" value="ANK_REPEAT"/>
    <property type="match status" value="1"/>
</dbReference>
<dbReference type="InterPro" id="IPR002110">
    <property type="entry name" value="Ankyrin_rpt"/>
</dbReference>
<comment type="caution">
    <text evidence="4">The sequence shown here is derived from an EMBL/GenBank/DDBJ whole genome shotgun (WGS) entry which is preliminary data.</text>
</comment>
<evidence type="ECO:0000256" key="1">
    <source>
        <dbReference type="ARBA" id="ARBA00022737"/>
    </source>
</evidence>
<dbReference type="Gene3D" id="1.25.40.20">
    <property type="entry name" value="Ankyrin repeat-containing domain"/>
    <property type="match status" value="1"/>
</dbReference>
<dbReference type="SUPFAM" id="SSF81383">
    <property type="entry name" value="F-box domain"/>
    <property type="match status" value="1"/>
</dbReference>
<dbReference type="PANTHER" id="PTHR24198:SF165">
    <property type="entry name" value="ANKYRIN REPEAT-CONTAINING PROTEIN-RELATED"/>
    <property type="match status" value="1"/>
</dbReference>
<proteinExistence type="predicted"/>
<dbReference type="Proteomes" id="UP000815325">
    <property type="component" value="Unassembled WGS sequence"/>
</dbReference>
<dbReference type="SMART" id="SM00248">
    <property type="entry name" value="ANK"/>
    <property type="match status" value="6"/>
</dbReference>
<dbReference type="InterPro" id="IPR036047">
    <property type="entry name" value="F-box-like_dom_sf"/>
</dbReference>
<keyword evidence="2 3" id="KW-0040">ANK repeat</keyword>
<dbReference type="PANTHER" id="PTHR24198">
    <property type="entry name" value="ANKYRIN REPEAT AND PROTEIN KINASE DOMAIN-CONTAINING PROTEIN"/>
    <property type="match status" value="1"/>
</dbReference>
<name>A0ABQ7GVD3_DUNSA</name>
<evidence type="ECO:0000313" key="4">
    <source>
        <dbReference type="EMBL" id="KAF5838550.1"/>
    </source>
</evidence>
<reference evidence="4" key="1">
    <citation type="submission" date="2017-08" db="EMBL/GenBank/DDBJ databases">
        <authorList>
            <person name="Polle J.E."/>
            <person name="Barry K."/>
            <person name="Cushman J."/>
            <person name="Schmutz J."/>
            <person name="Tran D."/>
            <person name="Hathwaick L.T."/>
            <person name="Yim W.C."/>
            <person name="Jenkins J."/>
            <person name="Mckie-Krisberg Z.M."/>
            <person name="Prochnik S."/>
            <person name="Lindquist E."/>
            <person name="Dockter R.B."/>
            <person name="Adam C."/>
            <person name="Molina H."/>
            <person name="Bunkerborg J."/>
            <person name="Jin E."/>
            <person name="Buchheim M."/>
            <person name="Magnuson J."/>
        </authorList>
    </citation>
    <scope>NUCLEOTIDE SEQUENCE</scope>
    <source>
        <strain evidence="4">CCAP 19/18</strain>
    </source>
</reference>
<keyword evidence="1" id="KW-0677">Repeat</keyword>
<accession>A0ABQ7GVD3</accession>
<dbReference type="SUPFAM" id="SSF48403">
    <property type="entry name" value="Ankyrin repeat"/>
    <property type="match status" value="1"/>
</dbReference>
<sequence length="355" mass="37947">MALAGGSAVQSDGAEDPSICRQSEEVGLTALDGAPAVQSTEALSIFRLPPEVLRRALTFVEEPAALSAFCLTSKSMQAAAADPLLKASWLLKHRQGEAMFLAARERRSDVVLHMLKMGVSLVADVDVGGVMRRTPFGLAILFNLPEVVAYLLARHDVRACVEQQAVGALCWTAKMGYLDCLQVLLAPPSPVNANSSDSRGRRPLHEAALCSPEAVQVLLSHGASCAVRDERGRSPLHVACLSSSNPFTDPVVKASKARAIVRMLLDAPLGLGKSVIDSQDLGGHTPLHHAAHNRFHGCCEELLRAGCQVNVRTNEGLTPYKIAEGYSLVKAQSPELSDSEFVKVRALLQQYGGTE</sequence>
<protein>
    <submittedName>
        <fullName evidence="4">Ankyrin repeat-containing domain protein</fullName>
    </submittedName>
</protein>
<keyword evidence="5" id="KW-1185">Reference proteome</keyword>
<gene>
    <name evidence="4" type="ORF">DUNSADRAFT_2611</name>
</gene>
<evidence type="ECO:0000256" key="2">
    <source>
        <dbReference type="ARBA" id="ARBA00023043"/>
    </source>
</evidence>
<dbReference type="Pfam" id="PF12796">
    <property type="entry name" value="Ank_2"/>
    <property type="match status" value="2"/>
</dbReference>
<dbReference type="EMBL" id="MU069574">
    <property type="protein sequence ID" value="KAF5838550.1"/>
    <property type="molecule type" value="Genomic_DNA"/>
</dbReference>
<feature type="repeat" description="ANK" evidence="3">
    <location>
        <begin position="282"/>
        <end position="314"/>
    </location>
</feature>
<dbReference type="InterPro" id="IPR036770">
    <property type="entry name" value="Ankyrin_rpt-contain_sf"/>
</dbReference>